<dbReference type="EMBL" id="BGPR01050194">
    <property type="protein sequence ID" value="GBO27206.1"/>
    <property type="molecule type" value="Genomic_DNA"/>
</dbReference>
<dbReference type="AlphaFoldDB" id="A0A4Y2VSF2"/>
<feature type="domain" description="Reverse transcriptase zinc-binding" evidence="1">
    <location>
        <begin position="6"/>
        <end position="54"/>
    </location>
</feature>
<protein>
    <recommendedName>
        <fullName evidence="1">Reverse transcriptase zinc-binding domain-containing protein</fullName>
    </recommendedName>
</protein>
<reference evidence="4 5" key="1">
    <citation type="journal article" date="2019" name="Sci. Rep.">
        <title>Orb-weaving spider Araneus ventricosus genome elucidates the spidroin gene catalogue.</title>
        <authorList>
            <person name="Kono N."/>
            <person name="Nakamura H."/>
            <person name="Ohtoshi R."/>
            <person name="Moran D.A.P."/>
            <person name="Shinohara A."/>
            <person name="Yoshida Y."/>
            <person name="Fujiwara M."/>
            <person name="Mori M."/>
            <person name="Tomita M."/>
            <person name="Arakawa K."/>
        </authorList>
    </citation>
    <scope>NUCLEOTIDE SEQUENCE [LARGE SCALE GENOMIC DNA]</scope>
</reference>
<keyword evidence="5" id="KW-1185">Reference proteome</keyword>
<evidence type="ECO:0000259" key="1">
    <source>
        <dbReference type="Pfam" id="PF13966"/>
    </source>
</evidence>
<gene>
    <name evidence="3" type="ORF">AVEN_216126_1</name>
    <name evidence="4" type="ORF">AVEN_217412_1</name>
    <name evidence="2" type="ORF">AVEN_270199_1</name>
</gene>
<dbReference type="Proteomes" id="UP000499080">
    <property type="component" value="Unassembled WGS sequence"/>
</dbReference>
<accession>A0A4Y2VSF2</accession>
<sequence>MKKARKGDVLLCKFLNNTLPTNKLLPTFNIVSSPNCEFCVHAEKTISHILFHCPRFCDPRLQLLKESQDPNPVYSTTSHQRLFGQECQDQAEST</sequence>
<comment type="caution">
    <text evidence="4">The sequence shown here is derived from an EMBL/GenBank/DDBJ whole genome shotgun (WGS) entry which is preliminary data.</text>
</comment>
<name>A0A4Y2VSF2_ARAVE</name>
<dbReference type="Pfam" id="PF13966">
    <property type="entry name" value="zf-RVT"/>
    <property type="match status" value="1"/>
</dbReference>
<evidence type="ECO:0000313" key="4">
    <source>
        <dbReference type="EMBL" id="GBO27206.1"/>
    </source>
</evidence>
<evidence type="ECO:0000313" key="2">
    <source>
        <dbReference type="EMBL" id="GBM22261.1"/>
    </source>
</evidence>
<dbReference type="OrthoDB" id="696485at2759"/>
<dbReference type="InterPro" id="IPR026960">
    <property type="entry name" value="RVT-Znf"/>
</dbReference>
<dbReference type="EMBL" id="BGPR01244778">
    <property type="protein sequence ID" value="GBM22261.1"/>
    <property type="molecule type" value="Genomic_DNA"/>
</dbReference>
<evidence type="ECO:0000313" key="3">
    <source>
        <dbReference type="EMBL" id="GBO27205.1"/>
    </source>
</evidence>
<organism evidence="4 5">
    <name type="scientific">Araneus ventricosus</name>
    <name type="common">Orbweaver spider</name>
    <name type="synonym">Epeira ventricosa</name>
    <dbReference type="NCBI Taxonomy" id="182803"/>
    <lineage>
        <taxon>Eukaryota</taxon>
        <taxon>Metazoa</taxon>
        <taxon>Ecdysozoa</taxon>
        <taxon>Arthropoda</taxon>
        <taxon>Chelicerata</taxon>
        <taxon>Arachnida</taxon>
        <taxon>Araneae</taxon>
        <taxon>Araneomorphae</taxon>
        <taxon>Entelegynae</taxon>
        <taxon>Araneoidea</taxon>
        <taxon>Araneidae</taxon>
        <taxon>Araneus</taxon>
    </lineage>
</organism>
<proteinExistence type="predicted"/>
<dbReference type="EMBL" id="BGPR01050193">
    <property type="protein sequence ID" value="GBO27205.1"/>
    <property type="molecule type" value="Genomic_DNA"/>
</dbReference>
<evidence type="ECO:0000313" key="5">
    <source>
        <dbReference type="Proteomes" id="UP000499080"/>
    </source>
</evidence>